<dbReference type="InterPro" id="IPR012338">
    <property type="entry name" value="Beta-lactam/transpept-like"/>
</dbReference>
<proteinExistence type="predicted"/>
<dbReference type="Pfam" id="PF13354">
    <property type="entry name" value="Beta-lactamase2"/>
    <property type="match status" value="1"/>
</dbReference>
<feature type="chain" id="PRO_5013188998" evidence="2">
    <location>
        <begin position="19"/>
        <end position="301"/>
    </location>
</feature>
<evidence type="ECO:0000256" key="2">
    <source>
        <dbReference type="SAM" id="SignalP"/>
    </source>
</evidence>
<feature type="signal peptide" evidence="2">
    <location>
        <begin position="1"/>
        <end position="18"/>
    </location>
</feature>
<name>A0A225DJZ1_9BACT</name>
<evidence type="ECO:0000313" key="5">
    <source>
        <dbReference type="Proteomes" id="UP000214646"/>
    </source>
</evidence>
<dbReference type="PANTHER" id="PTHR35333:SF4">
    <property type="entry name" value="SLR0121 PROTEIN"/>
    <property type="match status" value="1"/>
</dbReference>
<feature type="domain" description="Beta-lactamase class A catalytic" evidence="3">
    <location>
        <begin position="43"/>
        <end position="252"/>
    </location>
</feature>
<sequence length="301" mass="32476">MHSVVVVSVAFLALSARADTPPATGLEALIAPIAKEHHGKVAVGVKHLVTGESYYLNGDDVMPTASLIKLPVMVEAYWQAEEGKVKLDEQIVLKADDKVPGSGVLTDNFSPGSSLALRDAVRLMMTMSDNTATNLVLDKISIPATGVRMEAIGLKETKIHSKVFRGTTTIDKKRSGLYGLGSTTTKEMVQLLEKIHKGEVVTPKACEEMMAILGKNQDNEKLVRLLPPGTKVAHKTGSLNAAKTDAGIVYLRDPADKKVKPAFAICVLTNENQDQRWVVDNAAQLTIARIARAAYDHFAPK</sequence>
<keyword evidence="2" id="KW-0732">Signal</keyword>
<comment type="catalytic activity">
    <reaction evidence="1">
        <text>a beta-lactam + H2O = a substituted beta-amino acid</text>
        <dbReference type="Rhea" id="RHEA:20401"/>
        <dbReference type="ChEBI" id="CHEBI:15377"/>
        <dbReference type="ChEBI" id="CHEBI:35627"/>
        <dbReference type="ChEBI" id="CHEBI:140347"/>
        <dbReference type="EC" id="3.5.2.6"/>
    </reaction>
</comment>
<evidence type="ECO:0000259" key="3">
    <source>
        <dbReference type="Pfam" id="PF13354"/>
    </source>
</evidence>
<dbReference type="GO" id="GO:0008800">
    <property type="term" value="F:beta-lactamase activity"/>
    <property type="evidence" value="ECO:0007669"/>
    <property type="project" value="UniProtKB-EC"/>
</dbReference>
<protein>
    <submittedName>
        <fullName evidence="4">Beta-lactamase</fullName>
    </submittedName>
</protein>
<dbReference type="Proteomes" id="UP000214646">
    <property type="component" value="Unassembled WGS sequence"/>
</dbReference>
<dbReference type="PANTHER" id="PTHR35333">
    <property type="entry name" value="BETA-LACTAMASE"/>
    <property type="match status" value="1"/>
</dbReference>
<organism evidence="4 5">
    <name type="scientific">Fimbriiglobus ruber</name>
    <dbReference type="NCBI Taxonomy" id="1908690"/>
    <lineage>
        <taxon>Bacteria</taxon>
        <taxon>Pseudomonadati</taxon>
        <taxon>Planctomycetota</taxon>
        <taxon>Planctomycetia</taxon>
        <taxon>Gemmatales</taxon>
        <taxon>Gemmataceae</taxon>
        <taxon>Fimbriiglobus</taxon>
    </lineage>
</organism>
<accession>A0A225DJZ1</accession>
<reference evidence="5" key="1">
    <citation type="submission" date="2017-06" db="EMBL/GenBank/DDBJ databases">
        <title>Genome analysis of Fimbriiglobus ruber SP5, the first member of the order Planctomycetales with confirmed chitinolytic capability.</title>
        <authorList>
            <person name="Ravin N.V."/>
            <person name="Rakitin A.L."/>
            <person name="Ivanova A.A."/>
            <person name="Beletsky A.V."/>
            <person name="Kulichevskaya I.S."/>
            <person name="Mardanov A.V."/>
            <person name="Dedysh S.N."/>
        </authorList>
    </citation>
    <scope>NUCLEOTIDE SEQUENCE [LARGE SCALE GENOMIC DNA]</scope>
    <source>
        <strain evidence="5">SP5</strain>
    </source>
</reference>
<dbReference type="InterPro" id="IPR000871">
    <property type="entry name" value="Beta-lactam_class-A"/>
</dbReference>
<dbReference type="InterPro" id="IPR045155">
    <property type="entry name" value="Beta-lactam_cat"/>
</dbReference>
<dbReference type="OrthoDB" id="9791132at2"/>
<gene>
    <name evidence="4" type="ORF">FRUB_03868</name>
</gene>
<dbReference type="Gene3D" id="3.40.710.10">
    <property type="entry name" value="DD-peptidase/beta-lactamase superfamily"/>
    <property type="match status" value="1"/>
</dbReference>
<keyword evidence="5" id="KW-1185">Reference proteome</keyword>
<dbReference type="RefSeq" id="WP_088255038.1">
    <property type="nucleotide sequence ID" value="NZ_NIDE01000005.1"/>
</dbReference>
<comment type="caution">
    <text evidence="4">The sequence shown here is derived from an EMBL/GenBank/DDBJ whole genome shotgun (WGS) entry which is preliminary data.</text>
</comment>
<evidence type="ECO:0000256" key="1">
    <source>
        <dbReference type="ARBA" id="ARBA00001526"/>
    </source>
</evidence>
<dbReference type="SUPFAM" id="SSF56601">
    <property type="entry name" value="beta-lactamase/transpeptidase-like"/>
    <property type="match status" value="1"/>
</dbReference>
<evidence type="ECO:0000313" key="4">
    <source>
        <dbReference type="EMBL" id="OWK41790.1"/>
    </source>
</evidence>
<dbReference type="EMBL" id="NIDE01000005">
    <property type="protein sequence ID" value="OWK41790.1"/>
    <property type="molecule type" value="Genomic_DNA"/>
</dbReference>
<dbReference type="GO" id="GO:0046677">
    <property type="term" value="P:response to antibiotic"/>
    <property type="evidence" value="ECO:0007669"/>
    <property type="project" value="InterPro"/>
</dbReference>
<dbReference type="AlphaFoldDB" id="A0A225DJZ1"/>
<dbReference type="GO" id="GO:0030655">
    <property type="term" value="P:beta-lactam antibiotic catabolic process"/>
    <property type="evidence" value="ECO:0007669"/>
    <property type="project" value="InterPro"/>
</dbReference>